<name>A0A0D2F2I1_CLAB1</name>
<protein>
    <submittedName>
        <fullName evidence="2">Uncharacterized protein</fullName>
    </submittedName>
</protein>
<dbReference type="AlphaFoldDB" id="A0A0D2F2I1"/>
<feature type="region of interest" description="Disordered" evidence="1">
    <location>
        <begin position="1"/>
        <end position="108"/>
    </location>
</feature>
<sequence length="533" mass="59354">MSGQWVLDDSQSLYYLDSEDGPGKVSAEPKEPLLEPENAPFRHPDSSSPAAHGQGMPIRHQNKSPGRGTPVTASAITSPAFKRPRLSSESNYLGRPCSFSPARDSSAVDQDSDIDIMSDDAFSVATPSTATKTKTTRRATATSVFAPTYPPILEISRNDRSCSLASSNTNKNNHNHRAGRTPVRAHREESDKSQKEAQQAITRTLARLNRATLSDHTFTHPLSGLDLVMGFNTSLPKSRFDTYITALRQLLQCAAERCSLSNDLQRAITAEGVLWVVREAWPAAEGYWNLTATFQGFLHSELWRNFPCQRSYNQLPPAYRPTRIQLSIPHSPMIDWMPWPDVRDMAIMHQDQIDVDALFRMAIHNVVAHRKRLGRRKQSFSSSSISKEHDNGCEPGSSKQKQVTATTADGEDNVTDRTSFRVWDLVCLEKANGTPPLAEPGLEKKPVLRSPGLRALQRAYDLEYDEFDTQKLDDCFFEAYPCLYADTAASAWKVRSFPNLPHEDVGGPIALTRPAVFRLKSRIESMIGAAIEI</sequence>
<dbReference type="InterPro" id="IPR021833">
    <property type="entry name" value="DUF3425"/>
</dbReference>
<dbReference type="RefSeq" id="XP_016623075.1">
    <property type="nucleotide sequence ID" value="XM_016761225.1"/>
</dbReference>
<dbReference type="OrthoDB" id="10261951at2759"/>
<feature type="compositionally biased region" description="Basic and acidic residues" evidence="1">
    <location>
        <begin position="185"/>
        <end position="195"/>
    </location>
</feature>
<reference evidence="2" key="1">
    <citation type="submission" date="2015-01" db="EMBL/GenBank/DDBJ databases">
        <title>The Genome Sequence of Cladophialophora bantiana CBS 173.52.</title>
        <authorList>
            <consortium name="The Broad Institute Genomics Platform"/>
            <person name="Cuomo C."/>
            <person name="de Hoog S."/>
            <person name="Gorbushina A."/>
            <person name="Stielow B."/>
            <person name="Teixiera M."/>
            <person name="Abouelleil A."/>
            <person name="Chapman S.B."/>
            <person name="Priest M."/>
            <person name="Young S.K."/>
            <person name="Wortman J."/>
            <person name="Nusbaum C."/>
            <person name="Birren B."/>
        </authorList>
    </citation>
    <scope>NUCLEOTIDE SEQUENCE [LARGE SCALE GENOMIC DNA]</scope>
    <source>
        <strain evidence="2">CBS 173.52</strain>
    </source>
</reference>
<feature type="compositionally biased region" description="Polar residues" evidence="1">
    <location>
        <begin position="163"/>
        <end position="172"/>
    </location>
</feature>
<accession>A0A0D2F2I1</accession>
<dbReference type="GeneID" id="27696403"/>
<dbReference type="HOGENOM" id="CLU_038381_0_0_1"/>
<evidence type="ECO:0000313" key="2">
    <source>
        <dbReference type="EMBL" id="KIW96406.1"/>
    </source>
</evidence>
<feature type="compositionally biased region" description="Polar residues" evidence="1">
    <location>
        <begin position="1"/>
        <end position="13"/>
    </location>
</feature>
<gene>
    <name evidence="2" type="ORF">Z519_03475</name>
</gene>
<dbReference type="Pfam" id="PF11905">
    <property type="entry name" value="DUF3425"/>
    <property type="match status" value="1"/>
</dbReference>
<organism evidence="2">
    <name type="scientific">Cladophialophora bantiana (strain ATCC 10958 / CBS 173.52 / CDC B-1940 / NIH 8579)</name>
    <name type="common">Xylohypha bantiana</name>
    <dbReference type="NCBI Taxonomy" id="1442370"/>
    <lineage>
        <taxon>Eukaryota</taxon>
        <taxon>Fungi</taxon>
        <taxon>Dikarya</taxon>
        <taxon>Ascomycota</taxon>
        <taxon>Pezizomycotina</taxon>
        <taxon>Eurotiomycetes</taxon>
        <taxon>Chaetothyriomycetidae</taxon>
        <taxon>Chaetothyriales</taxon>
        <taxon>Herpotrichiellaceae</taxon>
        <taxon>Cladophialophora</taxon>
    </lineage>
</organism>
<proteinExistence type="predicted"/>
<evidence type="ECO:0000256" key="1">
    <source>
        <dbReference type="SAM" id="MobiDB-lite"/>
    </source>
</evidence>
<dbReference type="EMBL" id="KN846983">
    <property type="protein sequence ID" value="KIW96406.1"/>
    <property type="molecule type" value="Genomic_DNA"/>
</dbReference>
<feature type="compositionally biased region" description="Polar residues" evidence="1">
    <location>
        <begin position="397"/>
        <end position="407"/>
    </location>
</feature>
<feature type="region of interest" description="Disordered" evidence="1">
    <location>
        <begin position="163"/>
        <end position="198"/>
    </location>
</feature>
<dbReference type="VEuPathDB" id="FungiDB:Z519_03475"/>
<feature type="region of interest" description="Disordered" evidence="1">
    <location>
        <begin position="377"/>
        <end position="412"/>
    </location>
</feature>